<feature type="chain" id="PRO_5044022435" evidence="1">
    <location>
        <begin position="26"/>
        <end position="132"/>
    </location>
</feature>
<keyword evidence="1" id="KW-0732">Signal</keyword>
<dbReference type="InterPro" id="IPR050111">
    <property type="entry name" value="C-type_lectin/snaclec_domain"/>
</dbReference>
<dbReference type="PROSITE" id="PS50041">
    <property type="entry name" value="C_TYPE_LECTIN_2"/>
    <property type="match status" value="1"/>
</dbReference>
<protein>
    <submittedName>
        <fullName evidence="3">Secretory phospholipase a2 receptor</fullName>
    </submittedName>
</protein>
<evidence type="ECO:0000256" key="1">
    <source>
        <dbReference type="SAM" id="SignalP"/>
    </source>
</evidence>
<proteinExistence type="predicted"/>
<keyword evidence="3" id="KW-0675">Receptor</keyword>
<dbReference type="CDD" id="cd00037">
    <property type="entry name" value="CLECT"/>
    <property type="match status" value="1"/>
</dbReference>
<feature type="domain" description="C-type lectin" evidence="2">
    <location>
        <begin position="38"/>
        <end position="124"/>
    </location>
</feature>
<evidence type="ECO:0000313" key="3">
    <source>
        <dbReference type="EMBL" id="GFN98020.1"/>
    </source>
</evidence>
<reference evidence="3 4" key="1">
    <citation type="journal article" date="2021" name="Elife">
        <title>Chloroplast acquisition without the gene transfer in kleptoplastic sea slugs, Plakobranchus ocellatus.</title>
        <authorList>
            <person name="Maeda T."/>
            <person name="Takahashi S."/>
            <person name="Yoshida T."/>
            <person name="Shimamura S."/>
            <person name="Takaki Y."/>
            <person name="Nagai Y."/>
            <person name="Toyoda A."/>
            <person name="Suzuki Y."/>
            <person name="Arimoto A."/>
            <person name="Ishii H."/>
            <person name="Satoh N."/>
            <person name="Nishiyama T."/>
            <person name="Hasebe M."/>
            <person name="Maruyama T."/>
            <person name="Minagawa J."/>
            <person name="Obokata J."/>
            <person name="Shigenobu S."/>
        </authorList>
    </citation>
    <scope>NUCLEOTIDE SEQUENCE [LARGE SCALE GENOMIC DNA]</scope>
</reference>
<dbReference type="Proteomes" id="UP000735302">
    <property type="component" value="Unassembled WGS sequence"/>
</dbReference>
<dbReference type="AlphaFoldDB" id="A0AAV3ZU18"/>
<dbReference type="SUPFAM" id="SSF56436">
    <property type="entry name" value="C-type lectin-like"/>
    <property type="match status" value="1"/>
</dbReference>
<comment type="caution">
    <text evidence="3">The sequence shown here is derived from an EMBL/GenBank/DDBJ whole genome shotgun (WGS) entry which is preliminary data.</text>
</comment>
<gene>
    <name evidence="3" type="ORF">PoB_002452600</name>
</gene>
<dbReference type="SMART" id="SM00034">
    <property type="entry name" value="CLECT"/>
    <property type="match status" value="1"/>
</dbReference>
<dbReference type="PANTHER" id="PTHR22803">
    <property type="entry name" value="MANNOSE, PHOSPHOLIPASE, LECTIN RECEPTOR RELATED"/>
    <property type="match status" value="1"/>
</dbReference>
<dbReference type="InterPro" id="IPR001304">
    <property type="entry name" value="C-type_lectin-like"/>
</dbReference>
<dbReference type="EMBL" id="BLXT01002832">
    <property type="protein sequence ID" value="GFN98020.1"/>
    <property type="molecule type" value="Genomic_DNA"/>
</dbReference>
<evidence type="ECO:0000259" key="2">
    <source>
        <dbReference type="PROSITE" id="PS50041"/>
    </source>
</evidence>
<dbReference type="Pfam" id="PF00059">
    <property type="entry name" value="Lectin_C"/>
    <property type="match status" value="1"/>
</dbReference>
<dbReference type="Gene3D" id="3.10.100.10">
    <property type="entry name" value="Mannose-Binding Protein A, subunit A"/>
    <property type="match status" value="1"/>
</dbReference>
<sequence>MATFGKCFLIVWTILFLTFFMETQAPPSCHHGWTETPNGDACVKLYLRPEKTWHSARRACRGEGGDLVTVCDESKSNFIRGLIAANDSIWAWIGFHVILTENRWQWVDEDGTPTYTNWRYGYPDADLWDPMP</sequence>
<organism evidence="3 4">
    <name type="scientific">Plakobranchus ocellatus</name>
    <dbReference type="NCBI Taxonomy" id="259542"/>
    <lineage>
        <taxon>Eukaryota</taxon>
        <taxon>Metazoa</taxon>
        <taxon>Spiralia</taxon>
        <taxon>Lophotrochozoa</taxon>
        <taxon>Mollusca</taxon>
        <taxon>Gastropoda</taxon>
        <taxon>Heterobranchia</taxon>
        <taxon>Euthyneura</taxon>
        <taxon>Panpulmonata</taxon>
        <taxon>Sacoglossa</taxon>
        <taxon>Placobranchoidea</taxon>
        <taxon>Plakobranchidae</taxon>
        <taxon>Plakobranchus</taxon>
    </lineage>
</organism>
<feature type="signal peptide" evidence="1">
    <location>
        <begin position="1"/>
        <end position="25"/>
    </location>
</feature>
<accession>A0AAV3ZU18</accession>
<evidence type="ECO:0000313" key="4">
    <source>
        <dbReference type="Proteomes" id="UP000735302"/>
    </source>
</evidence>
<dbReference type="InterPro" id="IPR016186">
    <property type="entry name" value="C-type_lectin-like/link_sf"/>
</dbReference>
<keyword evidence="4" id="KW-1185">Reference proteome</keyword>
<dbReference type="InterPro" id="IPR016187">
    <property type="entry name" value="CTDL_fold"/>
</dbReference>
<name>A0AAV3ZU18_9GAST</name>